<dbReference type="GO" id="GO:0005737">
    <property type="term" value="C:cytoplasm"/>
    <property type="evidence" value="ECO:0007669"/>
    <property type="project" value="UniProtKB-SubCell"/>
</dbReference>
<dbReference type="CDD" id="cd10027">
    <property type="entry name" value="UDG-F1-like"/>
    <property type="match status" value="1"/>
</dbReference>
<evidence type="ECO:0000313" key="14">
    <source>
        <dbReference type="Proteomes" id="UP000255423"/>
    </source>
</evidence>
<dbReference type="SMART" id="SM00986">
    <property type="entry name" value="UDG"/>
    <property type="match status" value="1"/>
</dbReference>
<dbReference type="Pfam" id="PF03167">
    <property type="entry name" value="UDG"/>
    <property type="match status" value="1"/>
</dbReference>
<evidence type="ECO:0000256" key="3">
    <source>
        <dbReference type="ARBA" id="ARBA00008184"/>
    </source>
</evidence>
<dbReference type="EC" id="3.2.2.27" evidence="4 9"/>
<evidence type="ECO:0000256" key="9">
    <source>
        <dbReference type="HAMAP-Rule" id="MF_00148"/>
    </source>
</evidence>
<dbReference type="InterPro" id="IPR005122">
    <property type="entry name" value="Uracil-DNA_glycosylase-like"/>
</dbReference>
<dbReference type="InterPro" id="IPR018085">
    <property type="entry name" value="Ura-DNA_Glyclase_AS"/>
</dbReference>
<comment type="function">
    <text evidence="2 9 11">Excises uracil residues from the DNA which can arise as a result of misincorporation of dUMP residues by DNA polymerase or due to deamination of cytosine.</text>
</comment>
<dbReference type="NCBIfam" id="NF003589">
    <property type="entry name" value="PRK05254.1-2"/>
    <property type="match status" value="1"/>
</dbReference>
<accession>A0A380RW22</accession>
<evidence type="ECO:0000256" key="8">
    <source>
        <dbReference type="ARBA" id="ARBA00023204"/>
    </source>
</evidence>
<evidence type="ECO:0000259" key="12">
    <source>
        <dbReference type="SMART" id="SM00986"/>
    </source>
</evidence>
<protein>
    <recommendedName>
        <fullName evidence="5 9">Uracil-DNA glycosylase</fullName>
        <shortName evidence="9">UDG</shortName>
        <ecNumber evidence="4 9">3.2.2.27</ecNumber>
    </recommendedName>
</protein>
<dbReference type="AlphaFoldDB" id="A0A380RW22"/>
<evidence type="ECO:0000256" key="11">
    <source>
        <dbReference type="RuleBase" id="RU003780"/>
    </source>
</evidence>
<dbReference type="PANTHER" id="PTHR11264">
    <property type="entry name" value="URACIL-DNA GLYCOSYLASE"/>
    <property type="match status" value="1"/>
</dbReference>
<keyword evidence="7 9" id="KW-0378">Hydrolase</keyword>
<comment type="catalytic activity">
    <reaction evidence="1 9 11">
        <text>Hydrolyzes single-stranded DNA or mismatched double-stranded DNA and polynucleotides, releasing free uracil.</text>
        <dbReference type="EC" id="3.2.2.27"/>
    </reaction>
</comment>
<comment type="subcellular location">
    <subcellularLocation>
        <location evidence="9">Cytoplasm</location>
    </subcellularLocation>
</comment>
<gene>
    <name evidence="9" type="primary">ung</name>
    <name evidence="13" type="ORF">SAMN05661053_0956</name>
</gene>
<dbReference type="PANTHER" id="PTHR11264:SF0">
    <property type="entry name" value="URACIL-DNA GLYCOSYLASE"/>
    <property type="match status" value="1"/>
</dbReference>
<proteinExistence type="inferred from homology"/>
<dbReference type="InterPro" id="IPR036895">
    <property type="entry name" value="Uracil-DNA_glycosylase-like_sf"/>
</dbReference>
<evidence type="ECO:0000256" key="10">
    <source>
        <dbReference type="PROSITE-ProRule" id="PRU10072"/>
    </source>
</evidence>
<dbReference type="Gene3D" id="3.40.470.10">
    <property type="entry name" value="Uracil-DNA glycosylase-like domain"/>
    <property type="match status" value="1"/>
</dbReference>
<dbReference type="GO" id="GO:0004844">
    <property type="term" value="F:uracil DNA N-glycosylase activity"/>
    <property type="evidence" value="ECO:0007669"/>
    <property type="project" value="UniProtKB-UniRule"/>
</dbReference>
<dbReference type="SMART" id="SM00987">
    <property type="entry name" value="UreE_C"/>
    <property type="match status" value="1"/>
</dbReference>
<evidence type="ECO:0000256" key="2">
    <source>
        <dbReference type="ARBA" id="ARBA00002631"/>
    </source>
</evidence>
<evidence type="ECO:0000256" key="5">
    <source>
        <dbReference type="ARBA" id="ARBA00018429"/>
    </source>
</evidence>
<evidence type="ECO:0000256" key="4">
    <source>
        <dbReference type="ARBA" id="ARBA00012030"/>
    </source>
</evidence>
<evidence type="ECO:0000256" key="1">
    <source>
        <dbReference type="ARBA" id="ARBA00001400"/>
    </source>
</evidence>
<dbReference type="InterPro" id="IPR002043">
    <property type="entry name" value="UDG_fam1"/>
</dbReference>
<name>A0A380RW22_FIBSU</name>
<evidence type="ECO:0000256" key="7">
    <source>
        <dbReference type="ARBA" id="ARBA00022801"/>
    </source>
</evidence>
<dbReference type="SUPFAM" id="SSF52141">
    <property type="entry name" value="Uracil-DNA glycosylase-like"/>
    <property type="match status" value="1"/>
</dbReference>
<dbReference type="NCBIfam" id="TIGR00628">
    <property type="entry name" value="ung"/>
    <property type="match status" value="1"/>
</dbReference>
<dbReference type="FunFam" id="3.40.470.10:FF:000001">
    <property type="entry name" value="Uracil-DNA glycosylase"/>
    <property type="match status" value="1"/>
</dbReference>
<keyword evidence="8 9" id="KW-0234">DNA repair</keyword>
<dbReference type="RefSeq" id="WP_109572278.1">
    <property type="nucleotide sequence ID" value="NZ_UHJL01000001.1"/>
</dbReference>
<dbReference type="Proteomes" id="UP000255423">
    <property type="component" value="Unassembled WGS sequence"/>
</dbReference>
<dbReference type="GO" id="GO:0097510">
    <property type="term" value="P:base-excision repair, AP site formation via deaminated base removal"/>
    <property type="evidence" value="ECO:0007669"/>
    <property type="project" value="TreeGrafter"/>
</dbReference>
<dbReference type="PROSITE" id="PS00130">
    <property type="entry name" value="U_DNA_GLYCOSYLASE"/>
    <property type="match status" value="1"/>
</dbReference>
<keyword evidence="6 9" id="KW-0227">DNA damage</keyword>
<feature type="active site" description="Proton acceptor" evidence="9 10">
    <location>
        <position position="66"/>
    </location>
</feature>
<comment type="similarity">
    <text evidence="3 9 11">Belongs to the uracil-DNA glycosylase (UDG) superfamily. UNG family.</text>
</comment>
<dbReference type="EMBL" id="UHJL01000001">
    <property type="protein sequence ID" value="SUQ19716.1"/>
    <property type="molecule type" value="Genomic_DNA"/>
</dbReference>
<dbReference type="HAMAP" id="MF_00148">
    <property type="entry name" value="UDG"/>
    <property type="match status" value="1"/>
</dbReference>
<feature type="domain" description="Uracil-DNA glycosylase-like" evidence="12">
    <location>
        <begin position="51"/>
        <end position="212"/>
    </location>
</feature>
<sequence>MSVKLEESWLKLLADQFEQPYFKQIKAKLLQEHAEHHVVYPPGPQIFAALDYCPVDKVKAVIIGQDPYHNPGQAHGLCFSVPFGIEPPPSLINIFQELHDDLGITPPPHGNLEGWAHQGILLLNASLTVRAHMAASHAGIGWQQFTDTIIQRLSQVRENLVFLLWGSFAIKKQVLIAPNRGHLILTAPHPSPLSAYRGFFGCKHFSKANNYLISKGLEPIDWSIK</sequence>
<evidence type="ECO:0000313" key="13">
    <source>
        <dbReference type="EMBL" id="SUQ19716.1"/>
    </source>
</evidence>
<organism evidence="13 14">
    <name type="scientific">Fibrobacter succinogenes</name>
    <name type="common">Bacteroides succinogenes</name>
    <dbReference type="NCBI Taxonomy" id="833"/>
    <lineage>
        <taxon>Bacteria</taxon>
        <taxon>Pseudomonadati</taxon>
        <taxon>Fibrobacterota</taxon>
        <taxon>Fibrobacteria</taxon>
        <taxon>Fibrobacterales</taxon>
        <taxon>Fibrobacteraceae</taxon>
        <taxon>Fibrobacter</taxon>
    </lineage>
</organism>
<dbReference type="NCBIfam" id="NF003591">
    <property type="entry name" value="PRK05254.1-4"/>
    <property type="match status" value="1"/>
</dbReference>
<reference evidence="13 14" key="1">
    <citation type="submission" date="2017-08" db="EMBL/GenBank/DDBJ databases">
        <authorList>
            <person name="de Groot N.N."/>
        </authorList>
    </citation>
    <scope>NUCLEOTIDE SEQUENCE [LARGE SCALE GENOMIC DNA]</scope>
    <source>
        <strain evidence="13 14">HM2</strain>
    </source>
</reference>
<dbReference type="NCBIfam" id="NF003592">
    <property type="entry name" value="PRK05254.1-5"/>
    <property type="match status" value="1"/>
</dbReference>
<evidence type="ECO:0000256" key="6">
    <source>
        <dbReference type="ARBA" id="ARBA00022763"/>
    </source>
</evidence>
<dbReference type="NCBIfam" id="NF003588">
    <property type="entry name" value="PRK05254.1-1"/>
    <property type="match status" value="1"/>
</dbReference>
<keyword evidence="9" id="KW-0963">Cytoplasm</keyword>